<gene>
    <name evidence="2" type="primary">106080392</name>
</gene>
<sequence>MGESSCWQAPDWLTNVYLAKVLKKYLQDDTIHIKSVELKPATASGENYASVMTRIKISYKTAKLERLQTMSLIVKCAFENDPYVDQLMGPYDVTNTEMRMYEKILPQIHSILSEVGERDQLVPNSLNVDYQKSGIIFEDLAVRNYRLADRLKGFDRKHALLVLSKLAKFHAAGAVLNERLNGALEHFDRGILNKHVRNLGLMYERQIAVCAEYAKNCPTLGAYYYDKLLKLLPYAVEYATQSCVGRSTQMEFFTLCHGDFWINNMLVKYNQFQQPEDVLLLDFQFSNWASPVLDLYYFFTTSMEPRFQMDFDAQAELVQFYHSLLSAMLMKMKYMGHIPTLHELWVELEKRKFLVVAYTLTNRAIATVQACEDAEFRSLFDNSEKAKRFQEMCYKGKDHQKLMQQLLPYFDQRGLLDVQN</sequence>
<dbReference type="InterPro" id="IPR015897">
    <property type="entry name" value="CHK_kinase-like"/>
</dbReference>
<dbReference type="InterPro" id="IPR011009">
    <property type="entry name" value="Kinase-like_dom_sf"/>
</dbReference>
<dbReference type="AlphaFoldDB" id="A0A1I8QBW7"/>
<keyword evidence="3" id="KW-1185">Reference proteome</keyword>
<accession>A0A1I8QBW7</accession>
<feature type="domain" description="CHK kinase-like" evidence="1">
    <location>
        <begin position="135"/>
        <end position="331"/>
    </location>
</feature>
<dbReference type="Gene3D" id="3.90.1200.10">
    <property type="match status" value="1"/>
</dbReference>
<dbReference type="PANTHER" id="PTHR11012">
    <property type="entry name" value="PROTEIN KINASE-LIKE DOMAIN-CONTAINING"/>
    <property type="match status" value="1"/>
</dbReference>
<dbReference type="SUPFAM" id="SSF56112">
    <property type="entry name" value="Protein kinase-like (PK-like)"/>
    <property type="match status" value="1"/>
</dbReference>
<evidence type="ECO:0000313" key="3">
    <source>
        <dbReference type="Proteomes" id="UP000095300"/>
    </source>
</evidence>
<dbReference type="PANTHER" id="PTHR11012:SF13">
    <property type="entry name" value="CHK KINASE-LIKE DOMAIN-CONTAINING PROTEIN-RELATED"/>
    <property type="match status" value="1"/>
</dbReference>
<dbReference type="Pfam" id="PF02958">
    <property type="entry name" value="EcKL"/>
    <property type="match status" value="1"/>
</dbReference>
<dbReference type="VEuPathDB" id="VectorBase:SCAU015729"/>
<proteinExistence type="predicted"/>
<evidence type="ECO:0000313" key="2">
    <source>
        <dbReference type="EnsemblMetazoa" id="SCAU015729-PA"/>
    </source>
</evidence>
<dbReference type="InterPro" id="IPR004119">
    <property type="entry name" value="EcKL"/>
</dbReference>
<dbReference type="SMART" id="SM00587">
    <property type="entry name" value="CHK"/>
    <property type="match status" value="1"/>
</dbReference>
<reference evidence="2" key="1">
    <citation type="submission" date="2020-05" db="UniProtKB">
        <authorList>
            <consortium name="EnsemblMetazoa"/>
        </authorList>
    </citation>
    <scope>IDENTIFICATION</scope>
    <source>
        <strain evidence="2">USDA</strain>
    </source>
</reference>
<dbReference type="EnsemblMetazoa" id="SCAU015729-RA">
    <property type="protein sequence ID" value="SCAU015729-PA"/>
    <property type="gene ID" value="SCAU015729"/>
</dbReference>
<name>A0A1I8QBW7_STOCA</name>
<evidence type="ECO:0000259" key="1">
    <source>
        <dbReference type="SMART" id="SM00587"/>
    </source>
</evidence>
<protein>
    <recommendedName>
        <fullName evidence="1">CHK kinase-like domain-containing protein</fullName>
    </recommendedName>
</protein>
<organism evidence="2 3">
    <name type="scientific">Stomoxys calcitrans</name>
    <name type="common">Stable fly</name>
    <name type="synonym">Conops calcitrans</name>
    <dbReference type="NCBI Taxonomy" id="35570"/>
    <lineage>
        <taxon>Eukaryota</taxon>
        <taxon>Metazoa</taxon>
        <taxon>Ecdysozoa</taxon>
        <taxon>Arthropoda</taxon>
        <taxon>Hexapoda</taxon>
        <taxon>Insecta</taxon>
        <taxon>Pterygota</taxon>
        <taxon>Neoptera</taxon>
        <taxon>Endopterygota</taxon>
        <taxon>Diptera</taxon>
        <taxon>Brachycera</taxon>
        <taxon>Muscomorpha</taxon>
        <taxon>Muscoidea</taxon>
        <taxon>Muscidae</taxon>
        <taxon>Stomoxys</taxon>
    </lineage>
</organism>
<dbReference type="STRING" id="35570.A0A1I8QBW7"/>
<dbReference type="Proteomes" id="UP000095300">
    <property type="component" value="Unassembled WGS sequence"/>
</dbReference>